<dbReference type="Pfam" id="PF03729">
    <property type="entry name" value="DUF308"/>
    <property type="match status" value="1"/>
</dbReference>
<keyword evidence="1" id="KW-1133">Transmembrane helix</keyword>
<dbReference type="InterPro" id="IPR052712">
    <property type="entry name" value="Acid_resist_chaperone_HdeD"/>
</dbReference>
<feature type="transmembrane region" description="Helical" evidence="1">
    <location>
        <begin position="134"/>
        <end position="156"/>
    </location>
</feature>
<reference evidence="3" key="1">
    <citation type="journal article" date="2017" name="Genome Announc.">
        <title>Draft Genome Sequence of Terrimicrobium sacchariphilum NM-5T, a Facultative Anaerobic Soil Bacterium of the Class Spartobacteria.</title>
        <authorList>
            <person name="Qiu Y.L."/>
            <person name="Tourlousse D.M."/>
            <person name="Matsuura N."/>
            <person name="Ohashi A."/>
            <person name="Sekiguchi Y."/>
        </authorList>
    </citation>
    <scope>NUCLEOTIDE SEQUENCE [LARGE SCALE GENOMIC DNA]</scope>
    <source>
        <strain evidence="3">NM-5</strain>
    </source>
</reference>
<dbReference type="PANTHER" id="PTHR34989:SF1">
    <property type="entry name" value="PROTEIN HDED"/>
    <property type="match status" value="1"/>
</dbReference>
<name>A0A146GDC9_TERSA</name>
<dbReference type="FunCoup" id="A0A146GDC9">
    <property type="interactions" value="30"/>
</dbReference>
<feature type="transmembrane region" description="Helical" evidence="1">
    <location>
        <begin position="104"/>
        <end position="127"/>
    </location>
</feature>
<accession>A0A146GDC9</accession>
<dbReference type="InterPro" id="IPR005325">
    <property type="entry name" value="DUF308_memb"/>
</dbReference>
<dbReference type="EMBL" id="BDCO01000003">
    <property type="protein sequence ID" value="GAT35320.1"/>
    <property type="molecule type" value="Genomic_DNA"/>
</dbReference>
<gene>
    <name evidence="2" type="ORF">TSACC_3385</name>
</gene>
<feature type="transmembrane region" description="Helical" evidence="1">
    <location>
        <begin position="80"/>
        <end position="98"/>
    </location>
</feature>
<feature type="transmembrane region" description="Helical" evidence="1">
    <location>
        <begin position="25"/>
        <end position="47"/>
    </location>
</feature>
<comment type="caution">
    <text evidence="2">The sequence shown here is derived from an EMBL/GenBank/DDBJ whole genome shotgun (WGS) entry which is preliminary data.</text>
</comment>
<dbReference type="Proteomes" id="UP000076023">
    <property type="component" value="Unassembled WGS sequence"/>
</dbReference>
<keyword evidence="1" id="KW-0472">Membrane</keyword>
<feature type="transmembrane region" description="Helical" evidence="1">
    <location>
        <begin position="53"/>
        <end position="73"/>
    </location>
</feature>
<feature type="transmembrane region" description="Helical" evidence="1">
    <location>
        <begin position="162"/>
        <end position="186"/>
    </location>
</feature>
<sequence>MASIPPMSDSSISSPVQALSKSRGWLIFAGFLSVFVGFFAMGSPFLFSIVLAQFLAAFILISGCISLALAIFGKHVAHRVLDGVLALFRIVAGIVLLACVASSVAVITLILAIFLIIEGVSVIIGAFKMREHAGWVWTLISGIAALVLGVMVYSRWPNDSAWVIGLFYGINSLFWGISLLSMGFAAPKSAAA</sequence>
<keyword evidence="1" id="KW-0812">Transmembrane</keyword>
<proteinExistence type="predicted"/>
<organism evidence="2 3">
    <name type="scientific">Terrimicrobium sacchariphilum</name>
    <dbReference type="NCBI Taxonomy" id="690879"/>
    <lineage>
        <taxon>Bacteria</taxon>
        <taxon>Pseudomonadati</taxon>
        <taxon>Verrucomicrobiota</taxon>
        <taxon>Terrimicrobiia</taxon>
        <taxon>Terrimicrobiales</taxon>
        <taxon>Terrimicrobiaceae</taxon>
        <taxon>Terrimicrobium</taxon>
    </lineage>
</organism>
<evidence type="ECO:0000256" key="1">
    <source>
        <dbReference type="SAM" id="Phobius"/>
    </source>
</evidence>
<evidence type="ECO:0008006" key="4">
    <source>
        <dbReference type="Google" id="ProtNLM"/>
    </source>
</evidence>
<evidence type="ECO:0000313" key="3">
    <source>
        <dbReference type="Proteomes" id="UP000076023"/>
    </source>
</evidence>
<dbReference type="AlphaFoldDB" id="A0A146GDC9"/>
<evidence type="ECO:0000313" key="2">
    <source>
        <dbReference type="EMBL" id="GAT35320.1"/>
    </source>
</evidence>
<dbReference type="STRING" id="690879.TSACC_3385"/>
<dbReference type="PANTHER" id="PTHR34989">
    <property type="entry name" value="PROTEIN HDED"/>
    <property type="match status" value="1"/>
</dbReference>
<dbReference type="GO" id="GO:0005886">
    <property type="term" value="C:plasma membrane"/>
    <property type="evidence" value="ECO:0007669"/>
    <property type="project" value="TreeGrafter"/>
</dbReference>
<protein>
    <recommendedName>
        <fullName evidence="4">Acid-resistance membrane protein</fullName>
    </recommendedName>
</protein>
<dbReference type="InParanoid" id="A0A146GDC9"/>
<keyword evidence="3" id="KW-1185">Reference proteome</keyword>
<dbReference type="OrthoDB" id="191196at2"/>